<protein>
    <submittedName>
        <fullName evidence="2">Uncharacterized protein</fullName>
    </submittedName>
</protein>
<evidence type="ECO:0000313" key="2">
    <source>
        <dbReference type="EMBL" id="KAF5888048.1"/>
    </source>
</evidence>
<evidence type="ECO:0000256" key="1">
    <source>
        <dbReference type="SAM" id="MobiDB-lite"/>
    </source>
</evidence>
<feature type="compositionally biased region" description="Basic and acidic residues" evidence="1">
    <location>
        <begin position="54"/>
        <end position="67"/>
    </location>
</feature>
<feature type="non-terminal residue" evidence="2">
    <location>
        <position position="76"/>
    </location>
</feature>
<comment type="caution">
    <text evidence="2">The sequence shown here is derived from an EMBL/GenBank/DDBJ whole genome shotgun (WGS) entry which is preliminary data.</text>
</comment>
<gene>
    <name evidence="2" type="ORF">DAT39_022052</name>
</gene>
<accession>A0A8J4T4B7</accession>
<feature type="non-terminal residue" evidence="2">
    <location>
        <position position="1"/>
    </location>
</feature>
<keyword evidence="3" id="KW-1185">Reference proteome</keyword>
<feature type="region of interest" description="Disordered" evidence="1">
    <location>
        <begin position="1"/>
        <end position="28"/>
    </location>
</feature>
<dbReference type="EMBL" id="QNUK01001038">
    <property type="protein sequence ID" value="KAF5888048.1"/>
    <property type="molecule type" value="Genomic_DNA"/>
</dbReference>
<dbReference type="Proteomes" id="UP000727407">
    <property type="component" value="Unassembled WGS sequence"/>
</dbReference>
<organism evidence="2 3">
    <name type="scientific">Clarias magur</name>
    <name type="common">Asian catfish</name>
    <name type="synonym">Macropteronotus magur</name>
    <dbReference type="NCBI Taxonomy" id="1594786"/>
    <lineage>
        <taxon>Eukaryota</taxon>
        <taxon>Metazoa</taxon>
        <taxon>Chordata</taxon>
        <taxon>Craniata</taxon>
        <taxon>Vertebrata</taxon>
        <taxon>Euteleostomi</taxon>
        <taxon>Actinopterygii</taxon>
        <taxon>Neopterygii</taxon>
        <taxon>Teleostei</taxon>
        <taxon>Ostariophysi</taxon>
        <taxon>Siluriformes</taxon>
        <taxon>Clariidae</taxon>
        <taxon>Clarias</taxon>
    </lineage>
</organism>
<dbReference type="AlphaFoldDB" id="A0A8J4T4B7"/>
<name>A0A8J4T4B7_CLAMG</name>
<evidence type="ECO:0000313" key="3">
    <source>
        <dbReference type="Proteomes" id="UP000727407"/>
    </source>
</evidence>
<sequence>ALTLRPLSAGHVTPPDDPDVPPTLETPSSITLQRTSRVNLRIVRSVEHYYRNDDVMGKKLKAEGERGNKRKRRRLE</sequence>
<reference evidence="2" key="1">
    <citation type="submission" date="2020-07" db="EMBL/GenBank/DDBJ databases">
        <title>Clarias magur genome sequencing, assembly and annotation.</title>
        <authorList>
            <person name="Kushwaha B."/>
            <person name="Kumar R."/>
            <person name="Das P."/>
            <person name="Joshi C.G."/>
            <person name="Kumar D."/>
            <person name="Nagpure N.S."/>
            <person name="Pandey M."/>
            <person name="Agarwal S."/>
            <person name="Srivastava S."/>
            <person name="Singh M."/>
            <person name="Sahoo L."/>
            <person name="Jayasankar P."/>
            <person name="Meher P.K."/>
            <person name="Koringa P.G."/>
            <person name="Iquebal M.A."/>
            <person name="Das S.P."/>
            <person name="Bit A."/>
            <person name="Patnaik S."/>
            <person name="Patel N."/>
            <person name="Shah T.M."/>
            <person name="Hinsu A."/>
            <person name="Jena J.K."/>
        </authorList>
    </citation>
    <scope>NUCLEOTIDE SEQUENCE</scope>
    <source>
        <strain evidence="2">CIFAMagur01</strain>
        <tissue evidence="2">Testis</tissue>
    </source>
</reference>
<feature type="region of interest" description="Disordered" evidence="1">
    <location>
        <begin position="54"/>
        <end position="76"/>
    </location>
</feature>
<proteinExistence type="predicted"/>